<dbReference type="Gene3D" id="1.10.357.10">
    <property type="entry name" value="Tetracycline Repressor, domain 2"/>
    <property type="match status" value="1"/>
</dbReference>
<gene>
    <name evidence="2" type="ORF">SAMEA3545359_00631</name>
</gene>
<feature type="domain" description="Transcriptional regulator TetR C-terminal Firmicutes type" evidence="1">
    <location>
        <begin position="64"/>
        <end position="101"/>
    </location>
</feature>
<evidence type="ECO:0000259" key="1">
    <source>
        <dbReference type="Pfam" id="PF14278"/>
    </source>
</evidence>
<proteinExistence type="predicted"/>
<dbReference type="Pfam" id="PF14278">
    <property type="entry name" value="TetR_C_8"/>
    <property type="match status" value="1"/>
</dbReference>
<dbReference type="InterPro" id="IPR039532">
    <property type="entry name" value="TetR_C_Firmicutes"/>
</dbReference>
<evidence type="ECO:0000313" key="2">
    <source>
        <dbReference type="EMBL" id="SCJ51242.1"/>
    </source>
</evidence>
<protein>
    <recommendedName>
        <fullName evidence="1">Transcriptional regulator TetR C-terminal Firmicutes type domain-containing protein</fullName>
    </recommendedName>
</protein>
<sequence length="107" mass="12812">MAELYQDEREQKYNSNDFYKLFCHIYQNQLFYQTYFKLEHPGSTGALGVAEYDTRQAAAYYGDRYIDYHIEFFRHGLNAIIKKWLHNGCHETPQQMAEILRAEYGPK</sequence>
<name>A0A1C6H133_9FIRM</name>
<accession>A0A1C6H133</accession>
<organism evidence="2">
    <name type="scientific">uncultured Anaerotruncus sp</name>
    <dbReference type="NCBI Taxonomy" id="905011"/>
    <lineage>
        <taxon>Bacteria</taxon>
        <taxon>Bacillati</taxon>
        <taxon>Bacillota</taxon>
        <taxon>Clostridia</taxon>
        <taxon>Eubacteriales</taxon>
        <taxon>Oscillospiraceae</taxon>
        <taxon>Anaerotruncus</taxon>
        <taxon>environmental samples</taxon>
    </lineage>
</organism>
<dbReference type="EMBL" id="FMHG01000001">
    <property type="protein sequence ID" value="SCJ51242.1"/>
    <property type="molecule type" value="Genomic_DNA"/>
</dbReference>
<reference evidence="2" key="1">
    <citation type="submission" date="2015-09" db="EMBL/GenBank/DDBJ databases">
        <authorList>
            <consortium name="Pathogen Informatics"/>
        </authorList>
    </citation>
    <scope>NUCLEOTIDE SEQUENCE</scope>
    <source>
        <strain evidence="2">2789STDY5834896</strain>
    </source>
</reference>
<dbReference type="AlphaFoldDB" id="A0A1C6H133"/>